<dbReference type="Pfam" id="PF07534">
    <property type="entry name" value="TLD"/>
    <property type="match status" value="1"/>
</dbReference>
<evidence type="ECO:0000313" key="12">
    <source>
        <dbReference type="Proteomes" id="UP001152798"/>
    </source>
</evidence>
<keyword evidence="5" id="KW-0472">Membrane</keyword>
<dbReference type="PROSITE" id="PS51886">
    <property type="entry name" value="TLDC"/>
    <property type="match status" value="1"/>
</dbReference>
<proteinExistence type="predicted"/>
<evidence type="ECO:0000256" key="4">
    <source>
        <dbReference type="ARBA" id="ARBA00022490"/>
    </source>
</evidence>
<sequence>MGVCRSKPKPRVSLLSVTQRESIATMLGSTIVEPRPVSKLAILTIWRELLTDYLLDLFLEYLFKTDDIIQIDDLETFYYNMVAGPTENRAIVIMSMLGTDESIHPQTLRKYIVNLLLSYMNVLNKHKNAAFKSWEHGDCVFEKDLNTLADYCMKEIVYSENGKMEIKELERWLIVCSFLREVFESILHFICNMDVGELKPMLPVADSQSSTLRLPLVLLLSHLTRIHTKKMWRLLYDSWSDPHSWTILQSAISNQGPNLVVIEETGGFVFGGFASQSWKINTGFFGDCGCFLFRLRPDIIICSASTTNNHYQYLFDGQGMFPKGLAFGGFPNYFGLFLNPDFGPGQVSETCDTFSDYEPLSEEKNFYFSRIEVWGIGNPERKKTGSIDSTNSSFDPYMMEVKRLLGSTTSNDFNKTFQESERWKFV</sequence>
<gene>
    <name evidence="11" type="ORF">NEZAVI_LOCUS14498</name>
</gene>
<dbReference type="SMART" id="SM00584">
    <property type="entry name" value="TLDc"/>
    <property type="match status" value="1"/>
</dbReference>
<name>A0A9P0MVI4_NEZVI</name>
<dbReference type="InterPro" id="IPR006571">
    <property type="entry name" value="TLDc_dom"/>
</dbReference>
<dbReference type="GO" id="GO:0005764">
    <property type="term" value="C:lysosome"/>
    <property type="evidence" value="ECO:0007669"/>
    <property type="project" value="UniProtKB-SubCell"/>
</dbReference>
<feature type="domain" description="TLDc" evidence="10">
    <location>
        <begin position="206"/>
        <end position="377"/>
    </location>
</feature>
<reference evidence="11" key="1">
    <citation type="submission" date="2022-01" db="EMBL/GenBank/DDBJ databases">
        <authorList>
            <person name="King R."/>
        </authorList>
    </citation>
    <scope>NUCLEOTIDE SEQUENCE</scope>
</reference>
<keyword evidence="4" id="KW-0963">Cytoplasm</keyword>
<evidence type="ECO:0000256" key="5">
    <source>
        <dbReference type="ARBA" id="ARBA00023136"/>
    </source>
</evidence>
<protein>
    <recommendedName>
        <fullName evidence="7">MTOR-associated protein MEAK7</fullName>
    </recommendedName>
    <alternativeName>
        <fullName evidence="9">TBC/LysM-associated domain-containing protein 1</fullName>
    </alternativeName>
    <alternativeName>
        <fullName evidence="8">TLD domain-containing protein 1</fullName>
    </alternativeName>
</protein>
<dbReference type="GO" id="GO:0006979">
    <property type="term" value="P:response to oxidative stress"/>
    <property type="evidence" value="ECO:0007669"/>
    <property type="project" value="TreeGrafter"/>
</dbReference>
<dbReference type="EMBL" id="OV725082">
    <property type="protein sequence ID" value="CAH1406599.1"/>
    <property type="molecule type" value="Genomic_DNA"/>
</dbReference>
<comment type="subcellular location">
    <subcellularLocation>
        <location evidence="3">Cytoplasm</location>
    </subcellularLocation>
    <subcellularLocation>
        <location evidence="2">Lysosome</location>
    </subcellularLocation>
    <subcellularLocation>
        <location evidence="1">Membrane</location>
    </subcellularLocation>
</comment>
<dbReference type="GO" id="GO:0005634">
    <property type="term" value="C:nucleus"/>
    <property type="evidence" value="ECO:0007669"/>
    <property type="project" value="TreeGrafter"/>
</dbReference>
<dbReference type="GO" id="GO:0016020">
    <property type="term" value="C:membrane"/>
    <property type="evidence" value="ECO:0007669"/>
    <property type="project" value="UniProtKB-SubCell"/>
</dbReference>
<evidence type="ECO:0000259" key="10">
    <source>
        <dbReference type="PROSITE" id="PS51886"/>
    </source>
</evidence>
<dbReference type="AlphaFoldDB" id="A0A9P0MVI4"/>
<keyword evidence="6" id="KW-0458">Lysosome</keyword>
<evidence type="ECO:0000256" key="6">
    <source>
        <dbReference type="ARBA" id="ARBA00023228"/>
    </source>
</evidence>
<accession>A0A9P0MVI4</accession>
<evidence type="ECO:0000256" key="1">
    <source>
        <dbReference type="ARBA" id="ARBA00004370"/>
    </source>
</evidence>
<evidence type="ECO:0000256" key="8">
    <source>
        <dbReference type="ARBA" id="ARBA00041780"/>
    </source>
</evidence>
<evidence type="ECO:0000313" key="11">
    <source>
        <dbReference type="EMBL" id="CAH1406599.1"/>
    </source>
</evidence>
<evidence type="ECO:0000256" key="3">
    <source>
        <dbReference type="ARBA" id="ARBA00004496"/>
    </source>
</evidence>
<dbReference type="PANTHER" id="PTHR23354:SF131">
    <property type="entry name" value="MTOR-ASSOCIATED PROTEIN MEAK7"/>
    <property type="match status" value="1"/>
</dbReference>
<evidence type="ECO:0000256" key="9">
    <source>
        <dbReference type="ARBA" id="ARBA00042134"/>
    </source>
</evidence>
<dbReference type="Proteomes" id="UP001152798">
    <property type="component" value="Chromosome 6"/>
</dbReference>
<keyword evidence="12" id="KW-1185">Reference proteome</keyword>
<dbReference type="OrthoDB" id="289228at2759"/>
<dbReference type="PANTHER" id="PTHR23354">
    <property type="entry name" value="NUCLEOLAR PROTEIN 7/ESTROGEN RECEPTOR COACTIVATOR-RELATED"/>
    <property type="match status" value="1"/>
</dbReference>
<organism evidence="11 12">
    <name type="scientific">Nezara viridula</name>
    <name type="common">Southern green stink bug</name>
    <name type="synonym">Cimex viridulus</name>
    <dbReference type="NCBI Taxonomy" id="85310"/>
    <lineage>
        <taxon>Eukaryota</taxon>
        <taxon>Metazoa</taxon>
        <taxon>Ecdysozoa</taxon>
        <taxon>Arthropoda</taxon>
        <taxon>Hexapoda</taxon>
        <taxon>Insecta</taxon>
        <taxon>Pterygota</taxon>
        <taxon>Neoptera</taxon>
        <taxon>Paraneoptera</taxon>
        <taxon>Hemiptera</taxon>
        <taxon>Heteroptera</taxon>
        <taxon>Panheteroptera</taxon>
        <taxon>Pentatomomorpha</taxon>
        <taxon>Pentatomoidea</taxon>
        <taxon>Pentatomidae</taxon>
        <taxon>Pentatominae</taxon>
        <taxon>Nezara</taxon>
    </lineage>
</organism>
<evidence type="ECO:0000256" key="2">
    <source>
        <dbReference type="ARBA" id="ARBA00004371"/>
    </source>
</evidence>
<evidence type="ECO:0000256" key="7">
    <source>
        <dbReference type="ARBA" id="ARBA00039594"/>
    </source>
</evidence>